<reference evidence="3 4" key="1">
    <citation type="submission" date="2020-04" db="EMBL/GenBank/DDBJ databases">
        <title>Perkinsus olseni comparative genomics.</title>
        <authorList>
            <person name="Bogema D.R."/>
        </authorList>
    </citation>
    <scope>NUCLEOTIDE SEQUENCE [LARGE SCALE GENOMIC DNA]</scope>
    <source>
        <strain evidence="3">ATCC PRA-31</strain>
    </source>
</reference>
<keyword evidence="2" id="KW-1133">Transmembrane helix</keyword>
<dbReference type="EMBL" id="JABANN010000038">
    <property type="protein sequence ID" value="KAF4673987.1"/>
    <property type="molecule type" value="Genomic_DNA"/>
</dbReference>
<gene>
    <name evidence="3" type="ORF">FOL46_006023</name>
</gene>
<keyword evidence="2" id="KW-0812">Transmembrane</keyword>
<evidence type="ECO:0000313" key="3">
    <source>
        <dbReference type="EMBL" id="KAF4673987.1"/>
    </source>
</evidence>
<feature type="region of interest" description="Disordered" evidence="1">
    <location>
        <begin position="66"/>
        <end position="93"/>
    </location>
</feature>
<organism evidence="3 4">
    <name type="scientific">Perkinsus olseni</name>
    <name type="common">Perkinsus atlanticus</name>
    <dbReference type="NCBI Taxonomy" id="32597"/>
    <lineage>
        <taxon>Eukaryota</taxon>
        <taxon>Sar</taxon>
        <taxon>Alveolata</taxon>
        <taxon>Perkinsozoa</taxon>
        <taxon>Perkinsea</taxon>
        <taxon>Perkinsida</taxon>
        <taxon>Perkinsidae</taxon>
        <taxon>Perkinsus</taxon>
    </lineage>
</organism>
<feature type="transmembrane region" description="Helical" evidence="2">
    <location>
        <begin position="337"/>
        <end position="360"/>
    </location>
</feature>
<feature type="compositionally biased region" description="Polar residues" evidence="1">
    <location>
        <begin position="234"/>
        <end position="247"/>
    </location>
</feature>
<feature type="transmembrane region" description="Helical" evidence="2">
    <location>
        <begin position="424"/>
        <end position="444"/>
    </location>
</feature>
<comment type="caution">
    <text evidence="3">The sequence shown here is derived from an EMBL/GenBank/DDBJ whole genome shotgun (WGS) entry which is preliminary data.</text>
</comment>
<name>A0A7J6MRL7_PEROL</name>
<proteinExistence type="predicted"/>
<dbReference type="AlphaFoldDB" id="A0A7J6MRL7"/>
<evidence type="ECO:0000313" key="4">
    <source>
        <dbReference type="Proteomes" id="UP000572268"/>
    </source>
</evidence>
<evidence type="ECO:0000256" key="1">
    <source>
        <dbReference type="SAM" id="MobiDB-lite"/>
    </source>
</evidence>
<feature type="region of interest" description="Disordered" evidence="1">
    <location>
        <begin position="1"/>
        <end position="35"/>
    </location>
</feature>
<sequence length="503" mass="55345">MSSSTREGALKQDGPDASSSSTSVTDDRRHAWGAISSPLPTMAIKDAELADEFLRQLDSSETVSLFEDQSPGRDLAKNQGNLEKSRMRSAARPGSLQSLTLEVETIDEKILEARKMGLLGDRSATPTAGGINRDQANMFLNPARPDKNLITPNSANYLMTPEYFADSPTVVPLHSKVIRFLWAWIPLGSYKLTYYPAGKSTSATLQSPARLSPDWLQQHDGAAGGSADVAASSTFSKNSTGGRQGSRSVWSRHADRLLLAVSESYPSFGIDRLSSSGAPSEFYRDEHVTFVARRRPLSLSAQTALGVPFVSAVWAFTATFVWPQFVSVPRAFSVAPSLFAMWMVMLFLWIALCVIHIFLLRPWQVTCCHGRRIVLETRWKSTATSLVSLLNAPPPIPEPGKSPPPLSPLPRDDFRQWKSWSSTIIVTVIFLCLLVACIMTLVMYKQCVECGGCAPSIHKGKIIYPDPSCYDYYISWIPGATVETPGYVPHPSSRPWFPLVPSR</sequence>
<evidence type="ECO:0000256" key="2">
    <source>
        <dbReference type="SAM" id="Phobius"/>
    </source>
</evidence>
<feature type="region of interest" description="Disordered" evidence="1">
    <location>
        <begin position="215"/>
        <end position="247"/>
    </location>
</feature>
<dbReference type="Proteomes" id="UP000572268">
    <property type="component" value="Unassembled WGS sequence"/>
</dbReference>
<accession>A0A7J6MRL7</accession>
<protein>
    <submittedName>
        <fullName evidence="3">Uncharacterized protein</fullName>
    </submittedName>
</protein>
<feature type="transmembrane region" description="Helical" evidence="2">
    <location>
        <begin position="303"/>
        <end position="325"/>
    </location>
</feature>
<keyword evidence="2" id="KW-0472">Membrane</keyword>